<dbReference type="InterPro" id="IPR020471">
    <property type="entry name" value="AKR"/>
</dbReference>
<dbReference type="PANTHER" id="PTHR42686:SF1">
    <property type="entry name" value="GH17980P-RELATED"/>
    <property type="match status" value="1"/>
</dbReference>
<sequence>MAPVPRIGLGCAGLGLADIGEEAAATTFAAAFRRGISHFDTSPLYGAGLSEKRLGRAIQRHLSEGGALPFVSTKASYRIDFPEGGRQPPAERRQDFSAGFIRASVEASLRRLGLEKLDLVYLHDSPSAEAIDDAVEALETLRAEGRIGGIGIGVTDCDLAIATLARHRLDAVLIAGRQTLLDRRAEAGLFAAAAAQGAQLVVGGVFNSGILAADDPATGRFDYGAAAPDIVAHAQRLRTTAEVEGTSLRAAALHFVADDARVAATLLGATSPAELEDCLDLLAQPIAPEALARIAATP</sequence>
<dbReference type="Proteomes" id="UP000183447">
    <property type="component" value="Unassembled WGS sequence"/>
</dbReference>
<name>A0A1K2HS22_9HYPH</name>
<evidence type="ECO:0000313" key="3">
    <source>
        <dbReference type="Proteomes" id="UP000183447"/>
    </source>
</evidence>
<organism evidence="2 3">
    <name type="scientific">Devosia enhydra</name>
    <dbReference type="NCBI Taxonomy" id="665118"/>
    <lineage>
        <taxon>Bacteria</taxon>
        <taxon>Pseudomonadati</taxon>
        <taxon>Pseudomonadota</taxon>
        <taxon>Alphaproteobacteria</taxon>
        <taxon>Hyphomicrobiales</taxon>
        <taxon>Devosiaceae</taxon>
        <taxon>Devosia</taxon>
    </lineage>
</organism>
<dbReference type="InterPro" id="IPR036812">
    <property type="entry name" value="NAD(P)_OxRdtase_dom_sf"/>
</dbReference>
<keyword evidence="3" id="KW-1185">Reference proteome</keyword>
<gene>
    <name evidence="2" type="ORF">SAMN02983003_0027</name>
</gene>
<dbReference type="CDD" id="cd19162">
    <property type="entry name" value="AKR_FDH"/>
    <property type="match status" value="1"/>
</dbReference>
<evidence type="ECO:0000259" key="1">
    <source>
        <dbReference type="Pfam" id="PF00248"/>
    </source>
</evidence>
<dbReference type="AlphaFoldDB" id="A0A1K2HS22"/>
<dbReference type="STRING" id="665118.SAMN02983003_0027"/>
<dbReference type="InterPro" id="IPR044477">
    <property type="entry name" value="FDH-like"/>
</dbReference>
<proteinExistence type="predicted"/>
<dbReference type="Pfam" id="PF00248">
    <property type="entry name" value="Aldo_ket_red"/>
    <property type="match status" value="1"/>
</dbReference>
<dbReference type="EMBL" id="FPKU01000001">
    <property type="protein sequence ID" value="SFZ80611.1"/>
    <property type="molecule type" value="Genomic_DNA"/>
</dbReference>
<dbReference type="Gene3D" id="3.20.20.100">
    <property type="entry name" value="NADP-dependent oxidoreductase domain"/>
    <property type="match status" value="1"/>
</dbReference>
<reference evidence="2 3" key="1">
    <citation type="submission" date="2016-11" db="EMBL/GenBank/DDBJ databases">
        <authorList>
            <person name="Jaros S."/>
            <person name="Januszkiewicz K."/>
            <person name="Wedrychowicz H."/>
        </authorList>
    </citation>
    <scope>NUCLEOTIDE SEQUENCE [LARGE SCALE GENOMIC DNA]</scope>
    <source>
        <strain evidence="2 3">ATCC 23634</strain>
    </source>
</reference>
<accession>A0A1K2HS22</accession>
<evidence type="ECO:0000313" key="2">
    <source>
        <dbReference type="EMBL" id="SFZ80611.1"/>
    </source>
</evidence>
<feature type="domain" description="NADP-dependent oxidoreductase" evidence="1">
    <location>
        <begin position="6"/>
        <end position="295"/>
    </location>
</feature>
<dbReference type="InterPro" id="IPR023210">
    <property type="entry name" value="NADP_OxRdtase_dom"/>
</dbReference>
<dbReference type="SUPFAM" id="SSF51430">
    <property type="entry name" value="NAD(P)-linked oxidoreductase"/>
    <property type="match status" value="1"/>
</dbReference>
<dbReference type="GO" id="GO:0016491">
    <property type="term" value="F:oxidoreductase activity"/>
    <property type="evidence" value="ECO:0007669"/>
    <property type="project" value="InterPro"/>
</dbReference>
<dbReference type="GO" id="GO:0005829">
    <property type="term" value="C:cytosol"/>
    <property type="evidence" value="ECO:0007669"/>
    <property type="project" value="TreeGrafter"/>
</dbReference>
<dbReference type="PANTHER" id="PTHR42686">
    <property type="entry name" value="GH17980P-RELATED"/>
    <property type="match status" value="1"/>
</dbReference>
<protein>
    <submittedName>
        <fullName evidence="2">D-threo-aldose 1-dehydrogenase</fullName>
    </submittedName>
</protein>